<organism evidence="2 3">
    <name type="scientific">Cellulomonas wangsupingiae</name>
    <dbReference type="NCBI Taxonomy" id="2968085"/>
    <lineage>
        <taxon>Bacteria</taxon>
        <taxon>Bacillati</taxon>
        <taxon>Actinomycetota</taxon>
        <taxon>Actinomycetes</taxon>
        <taxon>Micrococcales</taxon>
        <taxon>Cellulomonadaceae</taxon>
        <taxon>Cellulomonas</taxon>
    </lineage>
</organism>
<name>A0ABY5KA65_9CELL</name>
<evidence type="ECO:0000313" key="2">
    <source>
        <dbReference type="EMBL" id="UUI66311.1"/>
    </source>
</evidence>
<dbReference type="EMBL" id="CP101989">
    <property type="protein sequence ID" value="UUI66311.1"/>
    <property type="molecule type" value="Genomic_DNA"/>
</dbReference>
<evidence type="ECO:0000313" key="3">
    <source>
        <dbReference type="Proteomes" id="UP001317322"/>
    </source>
</evidence>
<gene>
    <name evidence="2" type="ORF">NP075_06235</name>
</gene>
<reference evidence="2 3" key="1">
    <citation type="submission" date="2022-07" db="EMBL/GenBank/DDBJ databases">
        <title>Novel species in genus cellulomonas.</title>
        <authorList>
            <person name="Ye L."/>
        </authorList>
    </citation>
    <scope>NUCLEOTIDE SEQUENCE [LARGE SCALE GENOMIC DNA]</scope>
    <source>
        <strain evidence="3">zg-Y908</strain>
    </source>
</reference>
<accession>A0ABY5KA65</accession>
<evidence type="ECO:0000256" key="1">
    <source>
        <dbReference type="SAM" id="MobiDB-lite"/>
    </source>
</evidence>
<proteinExistence type="predicted"/>
<dbReference type="Proteomes" id="UP001317322">
    <property type="component" value="Chromosome"/>
</dbReference>
<feature type="region of interest" description="Disordered" evidence="1">
    <location>
        <begin position="1"/>
        <end position="29"/>
    </location>
</feature>
<dbReference type="RefSeq" id="WP_227564514.1">
    <property type="nucleotide sequence ID" value="NZ_CP101989.1"/>
</dbReference>
<sequence length="236" mass="25773">MSTCTKMDAASSRAAPTGPNLKLSKHHTDRTAAHDEATLLAQHFRYVRRVRYPEARPPWVLGQELGWVIKSPLTVTVSPVHDLQVDAGADPNEIARLAGTSEFWSRSGGFITAPRSPWLRLHQFRGTSGAWEAMFLPNGDGSVEWRLGFSANIPEEYLLLTQSIGIPGIEVPPGVLTARQLRRSIGAGGISLAFRPTGDVTIQRGDPIAKLVLLHRSSIQARLELDEPSDVEGTAR</sequence>
<keyword evidence="3" id="KW-1185">Reference proteome</keyword>
<protein>
    <submittedName>
        <fullName evidence="2">Uncharacterized protein</fullName>
    </submittedName>
</protein>